<evidence type="ECO:0000313" key="2">
    <source>
        <dbReference type="EMBL" id="KAE9000693.1"/>
    </source>
</evidence>
<comment type="caution">
    <text evidence="2">The sequence shown here is derived from an EMBL/GenBank/DDBJ whole genome shotgun (WGS) entry which is preliminary data.</text>
</comment>
<evidence type="ECO:0008006" key="4">
    <source>
        <dbReference type="Google" id="ProtNLM"/>
    </source>
</evidence>
<protein>
    <recommendedName>
        <fullName evidence="4">Secreted protein</fullName>
    </recommendedName>
</protein>
<name>A0A6A3K9U1_9STRA</name>
<dbReference type="AlphaFoldDB" id="A0A6A3K9U1"/>
<dbReference type="EMBL" id="QXFV01001673">
    <property type="protein sequence ID" value="KAE9000693.1"/>
    <property type="molecule type" value="Genomic_DNA"/>
</dbReference>
<feature type="signal peptide" evidence="1">
    <location>
        <begin position="1"/>
        <end position="21"/>
    </location>
</feature>
<gene>
    <name evidence="2" type="ORF">PR001_g18722</name>
</gene>
<evidence type="ECO:0000313" key="3">
    <source>
        <dbReference type="Proteomes" id="UP000429607"/>
    </source>
</evidence>
<feature type="chain" id="PRO_5025467020" description="Secreted protein" evidence="1">
    <location>
        <begin position="22"/>
        <end position="78"/>
    </location>
</feature>
<keyword evidence="1" id="KW-0732">Signal</keyword>
<proteinExistence type="predicted"/>
<sequence length="78" mass="8682">MRDPVVSCLGVLLLLSRVTDTLVHISSHAARCYTAVRTEVREIGVQGRRFLTALRLRTLFASTTSCCTTSMCCSHVYF</sequence>
<organism evidence="2 3">
    <name type="scientific">Phytophthora rubi</name>
    <dbReference type="NCBI Taxonomy" id="129364"/>
    <lineage>
        <taxon>Eukaryota</taxon>
        <taxon>Sar</taxon>
        <taxon>Stramenopiles</taxon>
        <taxon>Oomycota</taxon>
        <taxon>Peronosporomycetes</taxon>
        <taxon>Peronosporales</taxon>
        <taxon>Peronosporaceae</taxon>
        <taxon>Phytophthora</taxon>
    </lineage>
</organism>
<dbReference type="Proteomes" id="UP000429607">
    <property type="component" value="Unassembled WGS sequence"/>
</dbReference>
<accession>A0A6A3K9U1</accession>
<reference evidence="2 3" key="1">
    <citation type="submission" date="2018-09" db="EMBL/GenBank/DDBJ databases">
        <title>Genomic investigation of the strawberry pathogen Phytophthora fragariae indicates pathogenicity is determined by transcriptional variation in three key races.</title>
        <authorList>
            <person name="Adams T.M."/>
            <person name="Armitage A.D."/>
            <person name="Sobczyk M.K."/>
            <person name="Bates H.J."/>
            <person name="Dunwell J.M."/>
            <person name="Nellist C.F."/>
            <person name="Harrison R.J."/>
        </authorList>
    </citation>
    <scope>NUCLEOTIDE SEQUENCE [LARGE SCALE GENOMIC DNA]</scope>
    <source>
        <strain evidence="2 3">SCRP249</strain>
    </source>
</reference>
<evidence type="ECO:0000256" key="1">
    <source>
        <dbReference type="SAM" id="SignalP"/>
    </source>
</evidence>